<protein>
    <recommendedName>
        <fullName evidence="16">ADP/ATP translocase</fullName>
    </recommendedName>
    <alternativeName>
        <fullName evidence="16">ADP,ATP carrier protein</fullName>
    </alternativeName>
</protein>
<evidence type="ECO:0000256" key="8">
    <source>
        <dbReference type="ARBA" id="ARBA00022792"/>
    </source>
</evidence>
<keyword evidence="5" id="KW-0050">Antiport</keyword>
<dbReference type="SUPFAM" id="SSF103506">
    <property type="entry name" value="Mitochondrial carrier"/>
    <property type="match status" value="1"/>
</dbReference>
<dbReference type="PANTHER" id="PTHR45635">
    <property type="entry name" value="ADP,ATP CARRIER PROTEIN 1-RELATED-RELATED"/>
    <property type="match status" value="1"/>
</dbReference>
<keyword evidence="4 15" id="KW-0813">Transport</keyword>
<dbReference type="GO" id="GO:0005471">
    <property type="term" value="F:ATP:ADP antiporter activity"/>
    <property type="evidence" value="ECO:0007669"/>
    <property type="project" value="UniProtKB-UniRule"/>
</dbReference>
<evidence type="ECO:0000256" key="4">
    <source>
        <dbReference type="ARBA" id="ARBA00022448"/>
    </source>
</evidence>
<dbReference type="GO" id="GO:1990544">
    <property type="term" value="P:mitochondrial ATP transmembrane transport"/>
    <property type="evidence" value="ECO:0007669"/>
    <property type="project" value="InterPro"/>
</dbReference>
<dbReference type="InterPro" id="IPR002067">
    <property type="entry name" value="MCP"/>
</dbReference>
<keyword evidence="6 14" id="KW-0812">Transmembrane</keyword>
<dbReference type="Pfam" id="PF00153">
    <property type="entry name" value="Mito_carr"/>
    <property type="match status" value="1"/>
</dbReference>
<comment type="catalytic activity">
    <reaction evidence="12">
        <text>ADP(in) + ATP(out) = ADP(out) + ATP(in)</text>
        <dbReference type="Rhea" id="RHEA:34999"/>
        <dbReference type="ChEBI" id="CHEBI:30616"/>
        <dbReference type="ChEBI" id="CHEBI:456216"/>
    </reaction>
    <physiologicalReaction direction="left-to-right" evidence="12">
        <dbReference type="Rhea" id="RHEA:35000"/>
    </physiologicalReaction>
</comment>
<evidence type="ECO:0000256" key="3">
    <source>
        <dbReference type="ARBA" id="ARBA00011245"/>
    </source>
</evidence>
<keyword evidence="10" id="KW-0496">Mitochondrion</keyword>
<keyword evidence="9 16" id="KW-1133">Transmembrane helix</keyword>
<organism evidence="17">
    <name type="scientific">Lygus hesperus</name>
    <name type="common">Western plant bug</name>
    <dbReference type="NCBI Taxonomy" id="30085"/>
    <lineage>
        <taxon>Eukaryota</taxon>
        <taxon>Metazoa</taxon>
        <taxon>Ecdysozoa</taxon>
        <taxon>Arthropoda</taxon>
        <taxon>Hexapoda</taxon>
        <taxon>Insecta</taxon>
        <taxon>Pterygota</taxon>
        <taxon>Neoptera</taxon>
        <taxon>Paraneoptera</taxon>
        <taxon>Hemiptera</taxon>
        <taxon>Heteroptera</taxon>
        <taxon>Panheteroptera</taxon>
        <taxon>Cimicomorpha</taxon>
        <taxon>Miridae</taxon>
        <taxon>Mirini</taxon>
        <taxon>Lygus</taxon>
    </lineage>
</organism>
<feature type="repeat" description="Solcar" evidence="14">
    <location>
        <begin position="42"/>
        <end position="117"/>
    </location>
</feature>
<dbReference type="GO" id="GO:0005743">
    <property type="term" value="C:mitochondrial inner membrane"/>
    <property type="evidence" value="ECO:0007669"/>
    <property type="project" value="UniProtKB-SubCell"/>
</dbReference>
<evidence type="ECO:0000256" key="5">
    <source>
        <dbReference type="ARBA" id="ARBA00022449"/>
    </source>
</evidence>
<evidence type="ECO:0000256" key="10">
    <source>
        <dbReference type="ARBA" id="ARBA00023128"/>
    </source>
</evidence>
<evidence type="ECO:0000256" key="16">
    <source>
        <dbReference type="RuleBase" id="RU368008"/>
    </source>
</evidence>
<evidence type="ECO:0000256" key="11">
    <source>
        <dbReference type="ARBA" id="ARBA00023136"/>
    </source>
</evidence>
<feature type="repeat" description="Solcar" evidence="14">
    <location>
        <begin position="1"/>
        <end position="29"/>
    </location>
</feature>
<evidence type="ECO:0000256" key="14">
    <source>
        <dbReference type="PROSITE-ProRule" id="PRU00282"/>
    </source>
</evidence>
<dbReference type="PANTHER" id="PTHR45635:SF14">
    <property type="entry name" value="ADP_ATP TRANSLOCASE"/>
    <property type="match status" value="1"/>
</dbReference>
<dbReference type="PRINTS" id="PR00926">
    <property type="entry name" value="MITOCARRIER"/>
</dbReference>
<comment type="similarity">
    <text evidence="2 15">Belongs to the mitochondrial carrier (TC 2.A.29) family.</text>
</comment>
<comment type="caution">
    <text evidence="16">Lacks conserved residue(s) required for the propagation of feature annotation.</text>
</comment>
<accession>A0A0A9WM37</accession>
<evidence type="ECO:0000256" key="13">
    <source>
        <dbReference type="ARBA" id="ARBA00045250"/>
    </source>
</evidence>
<keyword evidence="8" id="KW-0999">Mitochondrion inner membrane</keyword>
<evidence type="ECO:0000256" key="12">
    <source>
        <dbReference type="ARBA" id="ARBA00024143"/>
    </source>
</evidence>
<dbReference type="EMBL" id="GDHC01001965">
    <property type="protein sequence ID" value="JAQ16664.1"/>
    <property type="molecule type" value="Transcribed_RNA"/>
</dbReference>
<evidence type="ECO:0000256" key="9">
    <source>
        <dbReference type="ARBA" id="ARBA00022989"/>
    </source>
</evidence>
<dbReference type="EMBL" id="GBHO01037679">
    <property type="protein sequence ID" value="JAG05925.1"/>
    <property type="molecule type" value="Transcribed_RNA"/>
</dbReference>
<gene>
    <name evidence="17" type="primary">Slc25a4</name>
    <name evidence="17" type="ORF">CM83_100141</name>
    <name evidence="18" type="ORF">g.94783</name>
</gene>
<dbReference type="InterPro" id="IPR002113">
    <property type="entry name" value="ADT_euk_type"/>
</dbReference>
<evidence type="ECO:0000256" key="15">
    <source>
        <dbReference type="RuleBase" id="RU000488"/>
    </source>
</evidence>
<dbReference type="InterPro" id="IPR018108">
    <property type="entry name" value="MCP_transmembrane"/>
</dbReference>
<comment type="function">
    <text evidence="13">ADP:ATP antiporter that mediates import of ADP into the mitochondrial matrix for ATP synthesis, and export of ATP out to fuel the cell. Cycles between the cytoplasmic-open state (c-state) and the matrix-open state (m-state): operates by the alternating access mechanism with a single substrate-binding site intermittently exposed to either the cytosolic (c-state) or matrix (m-state) side of the inner mitochondrial membrane.</text>
</comment>
<reference evidence="17" key="1">
    <citation type="journal article" date="2014" name="PLoS ONE">
        <title>Transcriptome-Based Identification of ABC Transporters in the Western Tarnished Plant Bug Lygus hesperus.</title>
        <authorList>
            <person name="Hull J.J."/>
            <person name="Chaney K."/>
            <person name="Geib S.M."/>
            <person name="Fabrick J.A."/>
            <person name="Brent C.S."/>
            <person name="Walsh D."/>
            <person name="Lavine L.C."/>
        </authorList>
    </citation>
    <scope>NUCLEOTIDE SEQUENCE</scope>
</reference>
<evidence type="ECO:0000256" key="2">
    <source>
        <dbReference type="ARBA" id="ARBA00006375"/>
    </source>
</evidence>
<reference evidence="18" key="3">
    <citation type="journal article" date="2016" name="Gigascience">
        <title>De novo construction of an expanded transcriptome assembly for the western tarnished plant bug, Lygus hesperus.</title>
        <authorList>
            <person name="Tassone E.E."/>
            <person name="Geib S.M."/>
            <person name="Hall B."/>
            <person name="Fabrick J.A."/>
            <person name="Brent C.S."/>
            <person name="Hull J.J."/>
        </authorList>
    </citation>
    <scope>NUCLEOTIDE SEQUENCE</scope>
</reference>
<dbReference type="PROSITE" id="PS50920">
    <property type="entry name" value="SOLCAR"/>
    <property type="match status" value="2"/>
</dbReference>
<evidence type="ECO:0000256" key="1">
    <source>
        <dbReference type="ARBA" id="ARBA00004448"/>
    </source>
</evidence>
<comment type="function">
    <text evidence="16">Catalyzes the exchange of ADP and ATP across the membrane.</text>
</comment>
<reference evidence="17" key="2">
    <citation type="submission" date="2014-07" db="EMBL/GenBank/DDBJ databases">
        <authorList>
            <person name="Hull J."/>
        </authorList>
    </citation>
    <scope>NUCLEOTIDE SEQUENCE</scope>
</reference>
<sequence length="117" mass="12815">MYRGYGPSVAGIVVYRAGYFGLYDFSKVYLMPHAGLQDGTILCLLTKFSLALSIDIFSALAAYPLDTVRRSMMMMSGRKDKLYTNSLQCAKYILTHNGASGFYKGALTNCIRAIGSA</sequence>
<evidence type="ECO:0000256" key="6">
    <source>
        <dbReference type="ARBA" id="ARBA00022692"/>
    </source>
</evidence>
<evidence type="ECO:0000256" key="7">
    <source>
        <dbReference type="ARBA" id="ARBA00022737"/>
    </source>
</evidence>
<dbReference type="InterPro" id="IPR023395">
    <property type="entry name" value="MCP_dom_sf"/>
</dbReference>
<dbReference type="GO" id="GO:0140021">
    <property type="term" value="P:mitochondrial ADP transmembrane transport"/>
    <property type="evidence" value="ECO:0007669"/>
    <property type="project" value="InterPro"/>
</dbReference>
<comment type="subcellular location">
    <subcellularLocation>
        <location evidence="16">Membrane</location>
        <topology evidence="16">Multi-pass membrane protein</topology>
    </subcellularLocation>
    <subcellularLocation>
        <location evidence="1">Mitochondrion inner membrane</location>
        <topology evidence="1">Multi-pass membrane protein</topology>
    </subcellularLocation>
</comment>
<evidence type="ECO:0000313" key="17">
    <source>
        <dbReference type="EMBL" id="JAG05925.1"/>
    </source>
</evidence>
<feature type="transmembrane region" description="Helical" evidence="16">
    <location>
        <begin position="39"/>
        <end position="65"/>
    </location>
</feature>
<keyword evidence="11 14" id="KW-0472">Membrane</keyword>
<comment type="subunit">
    <text evidence="3 16">Monomer.</text>
</comment>
<proteinExistence type="inferred from homology"/>
<dbReference type="AlphaFoldDB" id="A0A0A9WM37"/>
<keyword evidence="7" id="KW-0677">Repeat</keyword>
<evidence type="ECO:0000313" key="18">
    <source>
        <dbReference type="EMBL" id="JAQ16664.1"/>
    </source>
</evidence>
<name>A0A0A9WM37_LYGHE</name>
<dbReference type="Gene3D" id="1.50.40.10">
    <property type="entry name" value="Mitochondrial carrier domain"/>
    <property type="match status" value="1"/>
</dbReference>